<protein>
    <recommendedName>
        <fullName evidence="1">CxC2-like cysteine cluster KDZ transposase-associated domain-containing protein</fullName>
    </recommendedName>
</protein>
<dbReference type="Pfam" id="PF18758">
    <property type="entry name" value="KDZ"/>
    <property type="match status" value="1"/>
</dbReference>
<accession>A0A5C2S5D6</accession>
<keyword evidence="3" id="KW-1185">Reference proteome</keyword>
<evidence type="ECO:0000313" key="2">
    <source>
        <dbReference type="EMBL" id="RPD58901.1"/>
    </source>
</evidence>
<dbReference type="InterPro" id="IPR040521">
    <property type="entry name" value="KDZ"/>
</dbReference>
<organism evidence="2 3">
    <name type="scientific">Lentinus tigrinus ALCF2SS1-6</name>
    <dbReference type="NCBI Taxonomy" id="1328759"/>
    <lineage>
        <taxon>Eukaryota</taxon>
        <taxon>Fungi</taxon>
        <taxon>Dikarya</taxon>
        <taxon>Basidiomycota</taxon>
        <taxon>Agaricomycotina</taxon>
        <taxon>Agaricomycetes</taxon>
        <taxon>Polyporales</taxon>
        <taxon>Polyporaceae</taxon>
        <taxon>Lentinus</taxon>
    </lineage>
</organism>
<dbReference type="InterPro" id="IPR041457">
    <property type="entry name" value="CxC2_KDZ-assoc"/>
</dbReference>
<dbReference type="STRING" id="1328759.A0A5C2S5D6"/>
<proteinExistence type="predicted"/>
<sequence length="526" mass="59815">MFRCRECLGSPGLCRECILTAHKHHPYHWVEEWTGSFFVRRDLSELGHRLHLAHFGTRCPQSPSVVSPHVLTVTHTNGIHEVHVEYCHCPRCPSVYEQLLLANLMPATSDKPASAFTFLVLDDAHEDLLTSKKSGYDYMRKLRRQTNNACAHSRAGQCHGVRYPNRDGNLLTVPCFACPWEGVNLPDDWRSTPASLRYIYRWFGGADGNHSLQQKKKPRDDTDYSLVGSNGFFNDVSKLDGFLKAYPKDSAKVIQTCSGFKVTRSQRTGKFRHLEITGVVAVTCIRHGTFISRGVVNLPGGEQFALLDLALSGALENKYTLMEWLLTYDVGCEYLANILTRWKEWKLPPDLLDVVRRLSILLPQLHMLAHKEFCQCEYAMCYKQGTGHSNGESVEALWSEHNAVGLSTREMNGGARLDALNDFFNSWNWYKNEGRAKYIARKIPEKLQLQAVQTRDLAALTLEAGPERVEKWLKLDRDEKAPTPETYAERRAHPRISVYTLDQSQGKPWKRYLGAYCSLIIVSLSP</sequence>
<dbReference type="EMBL" id="ML122272">
    <property type="protein sequence ID" value="RPD58901.1"/>
    <property type="molecule type" value="Genomic_DNA"/>
</dbReference>
<dbReference type="OrthoDB" id="3257613at2759"/>
<dbReference type="Proteomes" id="UP000313359">
    <property type="component" value="Unassembled WGS sequence"/>
</dbReference>
<gene>
    <name evidence="2" type="ORF">L227DRAFT_504343</name>
</gene>
<dbReference type="AlphaFoldDB" id="A0A5C2S5D6"/>
<dbReference type="Pfam" id="PF18803">
    <property type="entry name" value="CxC2"/>
    <property type="match status" value="1"/>
</dbReference>
<name>A0A5C2S5D6_9APHY</name>
<evidence type="ECO:0000313" key="3">
    <source>
        <dbReference type="Proteomes" id="UP000313359"/>
    </source>
</evidence>
<feature type="domain" description="CxC2-like cysteine cluster KDZ transposase-associated" evidence="1">
    <location>
        <begin position="43"/>
        <end position="149"/>
    </location>
</feature>
<evidence type="ECO:0000259" key="1">
    <source>
        <dbReference type="Pfam" id="PF18803"/>
    </source>
</evidence>
<reference evidence="2" key="1">
    <citation type="journal article" date="2018" name="Genome Biol. Evol.">
        <title>Genomics and development of Lentinus tigrinus, a white-rot wood-decaying mushroom with dimorphic fruiting bodies.</title>
        <authorList>
            <person name="Wu B."/>
            <person name="Xu Z."/>
            <person name="Knudson A."/>
            <person name="Carlson A."/>
            <person name="Chen N."/>
            <person name="Kovaka S."/>
            <person name="LaButti K."/>
            <person name="Lipzen A."/>
            <person name="Pennachio C."/>
            <person name="Riley R."/>
            <person name="Schakwitz W."/>
            <person name="Umezawa K."/>
            <person name="Ohm R.A."/>
            <person name="Grigoriev I.V."/>
            <person name="Nagy L.G."/>
            <person name="Gibbons J."/>
            <person name="Hibbett D."/>
        </authorList>
    </citation>
    <scope>NUCLEOTIDE SEQUENCE [LARGE SCALE GENOMIC DNA]</scope>
    <source>
        <strain evidence="2">ALCF2SS1-6</strain>
    </source>
</reference>